<dbReference type="EMBL" id="KZ819602">
    <property type="protein sequence ID" value="PWN37376.1"/>
    <property type="molecule type" value="Genomic_DNA"/>
</dbReference>
<dbReference type="Proteomes" id="UP000245771">
    <property type="component" value="Unassembled WGS sequence"/>
</dbReference>
<name>A0A316VIK9_9BASI</name>
<dbReference type="FunFam" id="2.70.220.10:FF:000004">
    <property type="entry name" value="Related to phosphatidylglycerol/phosphatidylinositol transfer protein"/>
    <property type="match status" value="1"/>
</dbReference>
<dbReference type="InterPro" id="IPR039670">
    <property type="entry name" value="NPC2-like"/>
</dbReference>
<comment type="function">
    <text evidence="1">Catalyzes the intermembrane transfer of phosphatidylglycerol and phosphatidylinositol.</text>
</comment>
<evidence type="ECO:0000256" key="5">
    <source>
        <dbReference type="ARBA" id="ARBA00022448"/>
    </source>
</evidence>
<accession>A0A316VIK9</accession>
<dbReference type="RefSeq" id="XP_025357678.1">
    <property type="nucleotide sequence ID" value="XM_025496268.1"/>
</dbReference>
<proteinExistence type="inferred from homology"/>
<sequence>MQPGSGWIWEVCGSRQEAVVLKEINVKPDPPVPGQNLTVYARGIVNEDIEPGTYADVVVKLGFIRLLSRRFDVCQLAEENDAELKCPKKKGEYEITHTVELPREIPPARFNVHVNGKTQADVDLMCLDLNIDFGRH</sequence>
<dbReference type="STRING" id="1280837.A0A316VIK9"/>
<dbReference type="AlphaFoldDB" id="A0A316VIK9"/>
<evidence type="ECO:0000313" key="9">
    <source>
        <dbReference type="EMBL" id="PWN37376.1"/>
    </source>
</evidence>
<dbReference type="InterPro" id="IPR003172">
    <property type="entry name" value="ML_dom"/>
</dbReference>
<dbReference type="Gene3D" id="2.70.220.10">
    <property type="entry name" value="Ganglioside GM2 activator"/>
    <property type="match status" value="1"/>
</dbReference>
<dbReference type="PANTHER" id="PTHR11306:SF0">
    <property type="entry name" value="PHOSPHATIDYLGLYCEROL_PHOSPHATIDYLINOSITOL TRANSFER PROTEIN"/>
    <property type="match status" value="1"/>
</dbReference>
<keyword evidence="6" id="KW-0732">Signal</keyword>
<dbReference type="GO" id="GO:0032366">
    <property type="term" value="P:intracellular sterol transport"/>
    <property type="evidence" value="ECO:0007669"/>
    <property type="project" value="InterPro"/>
</dbReference>
<feature type="domain" description="MD-2-related lipid-recognition" evidence="8">
    <location>
        <begin position="9"/>
        <end position="131"/>
    </location>
</feature>
<dbReference type="PANTHER" id="PTHR11306">
    <property type="entry name" value="NIEMANN PICK TYPE C2 PROTEIN NPC2-RELATED"/>
    <property type="match status" value="1"/>
</dbReference>
<dbReference type="Pfam" id="PF02221">
    <property type="entry name" value="E1_DerP2_DerF2"/>
    <property type="match status" value="1"/>
</dbReference>
<gene>
    <name evidence="9" type="ORF">FA14DRAFT_118112</name>
</gene>
<protein>
    <recommendedName>
        <fullName evidence="4">Phosphatidylglycerol/phosphatidylinositol transfer protein</fullName>
    </recommendedName>
</protein>
<evidence type="ECO:0000256" key="2">
    <source>
        <dbReference type="ARBA" id="ARBA00006370"/>
    </source>
</evidence>
<dbReference type="InterPro" id="IPR036846">
    <property type="entry name" value="GM2-AP_sf"/>
</dbReference>
<dbReference type="InParanoid" id="A0A316VIK9"/>
<evidence type="ECO:0000256" key="1">
    <source>
        <dbReference type="ARBA" id="ARBA00002053"/>
    </source>
</evidence>
<evidence type="ECO:0000256" key="6">
    <source>
        <dbReference type="ARBA" id="ARBA00022729"/>
    </source>
</evidence>
<organism evidence="9 10">
    <name type="scientific">Meira miltonrushii</name>
    <dbReference type="NCBI Taxonomy" id="1280837"/>
    <lineage>
        <taxon>Eukaryota</taxon>
        <taxon>Fungi</taxon>
        <taxon>Dikarya</taxon>
        <taxon>Basidiomycota</taxon>
        <taxon>Ustilaginomycotina</taxon>
        <taxon>Exobasidiomycetes</taxon>
        <taxon>Exobasidiales</taxon>
        <taxon>Brachybasidiaceae</taxon>
        <taxon>Meira</taxon>
    </lineage>
</organism>
<dbReference type="OrthoDB" id="6409159at2759"/>
<dbReference type="InterPro" id="IPR033917">
    <property type="entry name" value="ML_PG-PI_TP"/>
</dbReference>
<evidence type="ECO:0000256" key="4">
    <source>
        <dbReference type="ARBA" id="ARBA00016056"/>
    </source>
</evidence>
<dbReference type="GO" id="GO:0032934">
    <property type="term" value="F:sterol binding"/>
    <property type="evidence" value="ECO:0007669"/>
    <property type="project" value="InterPro"/>
</dbReference>
<reference evidence="9 10" key="1">
    <citation type="journal article" date="2018" name="Mol. Biol. Evol.">
        <title>Broad Genomic Sampling Reveals a Smut Pathogenic Ancestry of the Fungal Clade Ustilaginomycotina.</title>
        <authorList>
            <person name="Kijpornyongpan T."/>
            <person name="Mondo S.J."/>
            <person name="Barry K."/>
            <person name="Sandor L."/>
            <person name="Lee J."/>
            <person name="Lipzen A."/>
            <person name="Pangilinan J."/>
            <person name="LaButti K."/>
            <person name="Hainaut M."/>
            <person name="Henrissat B."/>
            <person name="Grigoriev I.V."/>
            <person name="Spatafora J.W."/>
            <person name="Aime M.C."/>
        </authorList>
    </citation>
    <scope>NUCLEOTIDE SEQUENCE [LARGE SCALE GENOMIC DNA]</scope>
    <source>
        <strain evidence="9 10">MCA 3882</strain>
    </source>
</reference>
<dbReference type="CDD" id="cd00917">
    <property type="entry name" value="PG-PI_TP"/>
    <property type="match status" value="1"/>
</dbReference>
<comment type="subunit">
    <text evidence="3">Monomer.</text>
</comment>
<keyword evidence="5" id="KW-0813">Transport</keyword>
<dbReference type="SMART" id="SM00737">
    <property type="entry name" value="ML"/>
    <property type="match status" value="1"/>
</dbReference>
<keyword evidence="7" id="KW-0445">Lipid transport</keyword>
<evidence type="ECO:0000259" key="8">
    <source>
        <dbReference type="SMART" id="SM00737"/>
    </source>
</evidence>
<keyword evidence="10" id="KW-1185">Reference proteome</keyword>
<dbReference type="FunCoup" id="A0A316VIK9">
    <property type="interactions" value="1"/>
</dbReference>
<evidence type="ECO:0000256" key="7">
    <source>
        <dbReference type="ARBA" id="ARBA00023055"/>
    </source>
</evidence>
<evidence type="ECO:0000256" key="3">
    <source>
        <dbReference type="ARBA" id="ARBA00011245"/>
    </source>
</evidence>
<dbReference type="SUPFAM" id="SSF81296">
    <property type="entry name" value="E set domains"/>
    <property type="match status" value="1"/>
</dbReference>
<dbReference type="InterPro" id="IPR014756">
    <property type="entry name" value="Ig_E-set"/>
</dbReference>
<evidence type="ECO:0000313" key="10">
    <source>
        <dbReference type="Proteomes" id="UP000245771"/>
    </source>
</evidence>
<dbReference type="GeneID" id="37018049"/>
<comment type="similarity">
    <text evidence="2">Belongs to the NPC2 family.</text>
</comment>